<keyword evidence="1" id="KW-0812">Transmembrane</keyword>
<dbReference type="EMBL" id="OBEH01000006">
    <property type="protein sequence ID" value="SNZ01542.1"/>
    <property type="molecule type" value="Genomic_DNA"/>
</dbReference>
<feature type="transmembrane region" description="Helical" evidence="1">
    <location>
        <begin position="129"/>
        <end position="148"/>
    </location>
</feature>
<sequence>MRTLRFIFNFYLNASIHVALAVISLLGVTSLVLEIPLNLSLFGFVFFGTIVCYNFVKYGVEAKKYLVVMNAYHKNIQALSFFCFGLAVYFLIHLDRKIWVAVLGLGLISCLYAIPLLPKTKNLRSLGGFKIYIVALVWVGFTVLLPVLDNELDISWDLKILFLQRFILVVALILPFEIRDLQWDDPEIKTLPQIFGIYKTRMLGVILMVVFFLLTFLKDNLIGVEISMRLLVSVLLIIVFLQRDRVPRKYFASFWVEGIPILWFGIYWSLKNLY</sequence>
<accession>A0A285MWH7</accession>
<gene>
    <name evidence="2" type="ORF">SAMN06265377_3384</name>
</gene>
<organism evidence="2 3">
    <name type="scientific">Flagellimonas pacifica</name>
    <dbReference type="NCBI Taxonomy" id="1247520"/>
    <lineage>
        <taxon>Bacteria</taxon>
        <taxon>Pseudomonadati</taxon>
        <taxon>Bacteroidota</taxon>
        <taxon>Flavobacteriia</taxon>
        <taxon>Flavobacteriales</taxon>
        <taxon>Flavobacteriaceae</taxon>
        <taxon>Flagellimonas</taxon>
    </lineage>
</organism>
<protein>
    <recommendedName>
        <fullName evidence="4">Prenyltransferase</fullName>
    </recommendedName>
</protein>
<feature type="transmembrane region" description="Helical" evidence="1">
    <location>
        <begin position="198"/>
        <end position="216"/>
    </location>
</feature>
<reference evidence="3" key="1">
    <citation type="submission" date="2017-09" db="EMBL/GenBank/DDBJ databases">
        <authorList>
            <person name="Varghese N."/>
            <person name="Submissions S."/>
        </authorList>
    </citation>
    <scope>NUCLEOTIDE SEQUENCE [LARGE SCALE GENOMIC DNA]</scope>
    <source>
        <strain evidence="3">DSM 25885</strain>
    </source>
</reference>
<feature type="transmembrane region" description="Helical" evidence="1">
    <location>
        <begin position="250"/>
        <end position="270"/>
    </location>
</feature>
<keyword evidence="1" id="KW-0472">Membrane</keyword>
<dbReference type="Proteomes" id="UP000219048">
    <property type="component" value="Unassembled WGS sequence"/>
</dbReference>
<feature type="transmembrane region" description="Helical" evidence="1">
    <location>
        <begin position="222"/>
        <end position="241"/>
    </location>
</feature>
<evidence type="ECO:0000256" key="1">
    <source>
        <dbReference type="SAM" id="Phobius"/>
    </source>
</evidence>
<feature type="transmembrane region" description="Helical" evidence="1">
    <location>
        <begin position="98"/>
        <end position="117"/>
    </location>
</feature>
<feature type="transmembrane region" description="Helical" evidence="1">
    <location>
        <begin position="160"/>
        <end position="178"/>
    </location>
</feature>
<dbReference type="RefSeq" id="WP_097046987.1">
    <property type="nucleotide sequence ID" value="NZ_OBEH01000006.1"/>
</dbReference>
<keyword evidence="1" id="KW-1133">Transmembrane helix</keyword>
<feature type="transmembrane region" description="Helical" evidence="1">
    <location>
        <begin position="12"/>
        <end position="33"/>
    </location>
</feature>
<feature type="transmembrane region" description="Helical" evidence="1">
    <location>
        <begin position="39"/>
        <end position="56"/>
    </location>
</feature>
<dbReference type="OrthoDB" id="1467772at2"/>
<evidence type="ECO:0008006" key="4">
    <source>
        <dbReference type="Google" id="ProtNLM"/>
    </source>
</evidence>
<evidence type="ECO:0000313" key="3">
    <source>
        <dbReference type="Proteomes" id="UP000219048"/>
    </source>
</evidence>
<keyword evidence="3" id="KW-1185">Reference proteome</keyword>
<feature type="transmembrane region" description="Helical" evidence="1">
    <location>
        <begin position="76"/>
        <end position="92"/>
    </location>
</feature>
<proteinExistence type="predicted"/>
<dbReference type="AlphaFoldDB" id="A0A285MWH7"/>
<evidence type="ECO:0000313" key="2">
    <source>
        <dbReference type="EMBL" id="SNZ01542.1"/>
    </source>
</evidence>
<name>A0A285MWH7_9FLAO</name>